<comment type="caution">
    <text evidence="3">The sequence shown here is derived from an EMBL/GenBank/DDBJ whole genome shotgun (WGS) entry which is preliminary data.</text>
</comment>
<dbReference type="InterPro" id="IPR045864">
    <property type="entry name" value="aa-tRNA-synth_II/BPL/LPL"/>
</dbReference>
<accession>A0A1V9VDM3</accession>
<evidence type="ECO:0000313" key="4">
    <source>
        <dbReference type="Proteomes" id="UP000192599"/>
    </source>
</evidence>
<feature type="domain" description="BPL/LPL catalytic" evidence="2">
    <location>
        <begin position="1"/>
        <end position="172"/>
    </location>
</feature>
<dbReference type="PROSITE" id="PS51733">
    <property type="entry name" value="BPL_LPL_CATALYTIC"/>
    <property type="match status" value="1"/>
</dbReference>
<reference evidence="3 4" key="1">
    <citation type="submission" date="2017-04" db="EMBL/GenBank/DDBJ databases">
        <title>Accumulation and expression of multiple antibiotic resistance genes in Arcobacter cryaerophilus that thrives in sewage.</title>
        <authorList>
            <person name="Millar J.A."/>
            <person name="Raghavan R."/>
        </authorList>
    </citation>
    <scope>NUCLEOTIDE SEQUENCE [LARGE SCALE GENOMIC DNA]</scope>
    <source>
        <strain evidence="3 4">AZT-1</strain>
    </source>
</reference>
<dbReference type="SUPFAM" id="SSF55681">
    <property type="entry name" value="Class II aaRS and biotin synthetases"/>
    <property type="match status" value="1"/>
</dbReference>
<dbReference type="PANTHER" id="PTHR12835:SF5">
    <property type="entry name" value="BIOTIN--PROTEIN LIGASE"/>
    <property type="match status" value="1"/>
</dbReference>
<dbReference type="Proteomes" id="UP000192599">
    <property type="component" value="Unassembled WGS sequence"/>
</dbReference>
<dbReference type="GO" id="GO:0004077">
    <property type="term" value="F:biotin--[biotin carboxyl-carrier protein] ligase activity"/>
    <property type="evidence" value="ECO:0007669"/>
    <property type="project" value="InterPro"/>
</dbReference>
<dbReference type="Gene3D" id="3.30.930.10">
    <property type="entry name" value="Bira Bifunctional Protein, Domain 2"/>
    <property type="match status" value="1"/>
</dbReference>
<protein>
    <submittedName>
        <fullName evidence="3">Biotin--[acetyl-CoA-carboxylase] ligase</fullName>
    </submittedName>
</protein>
<sequence length="211" mass="24008">MKIIRLNEVNSTQSYLKEYIQKNGYNNPLCVTSKIQTAGVGSRGNSWIGKEGNLFFSFVVSKDNLPKDLPLQSASIYFTYILKDILQKSGSKLFLKWPNDFYIKNRKIGGAITSTNKELLFCGIGLNLIEVDDSFGKLDISIDIDEILNLYFIEIEKKIPWKQIFSLFKIEFMHSKNFQATVDGVKVSLENAILNSDGSIQIENKKVFSLR</sequence>
<dbReference type="Pfam" id="PF03099">
    <property type="entry name" value="BPL_LplA_LipB"/>
    <property type="match status" value="1"/>
</dbReference>
<keyword evidence="1 3" id="KW-0436">Ligase</keyword>
<dbReference type="PANTHER" id="PTHR12835">
    <property type="entry name" value="BIOTIN PROTEIN LIGASE"/>
    <property type="match status" value="1"/>
</dbReference>
<organism evidence="3 4">
    <name type="scientific">Aliarcobacter cryaerophilus</name>
    <dbReference type="NCBI Taxonomy" id="28198"/>
    <lineage>
        <taxon>Bacteria</taxon>
        <taxon>Pseudomonadati</taxon>
        <taxon>Campylobacterota</taxon>
        <taxon>Epsilonproteobacteria</taxon>
        <taxon>Campylobacterales</taxon>
        <taxon>Arcobacteraceae</taxon>
        <taxon>Aliarcobacter</taxon>
    </lineage>
</organism>
<dbReference type="InterPro" id="IPR004408">
    <property type="entry name" value="Biotin_CoA_COase_ligase"/>
</dbReference>
<dbReference type="GO" id="GO:0005737">
    <property type="term" value="C:cytoplasm"/>
    <property type="evidence" value="ECO:0007669"/>
    <property type="project" value="TreeGrafter"/>
</dbReference>
<dbReference type="NCBIfam" id="TIGR00121">
    <property type="entry name" value="birA_ligase"/>
    <property type="match status" value="1"/>
</dbReference>
<dbReference type="InterPro" id="IPR004143">
    <property type="entry name" value="BPL_LPL_catalytic"/>
</dbReference>
<name>A0A1V9VDM3_9BACT</name>
<evidence type="ECO:0000259" key="2">
    <source>
        <dbReference type="PROSITE" id="PS51733"/>
    </source>
</evidence>
<proteinExistence type="predicted"/>
<gene>
    <name evidence="3" type="ORF">AS859_01545</name>
</gene>
<evidence type="ECO:0000256" key="1">
    <source>
        <dbReference type="ARBA" id="ARBA00022598"/>
    </source>
</evidence>
<evidence type="ECO:0000313" key="3">
    <source>
        <dbReference type="EMBL" id="OQR42122.1"/>
    </source>
</evidence>
<dbReference type="AlphaFoldDB" id="A0A1V9VDM3"/>
<dbReference type="RefSeq" id="WP_081560321.1">
    <property type="nucleotide sequence ID" value="NZ_JAMXDH010000009.1"/>
</dbReference>
<dbReference type="NCBIfam" id="NF006294">
    <property type="entry name" value="PRK08477.1"/>
    <property type="match status" value="1"/>
</dbReference>
<dbReference type="EMBL" id="LNTC01000009">
    <property type="protein sequence ID" value="OQR42122.1"/>
    <property type="molecule type" value="Genomic_DNA"/>
</dbReference>